<evidence type="ECO:0000256" key="1">
    <source>
        <dbReference type="ARBA" id="ARBA00022679"/>
    </source>
</evidence>
<keyword evidence="5" id="KW-1185">Reference proteome</keyword>
<accession>G8R8D9</accession>
<dbReference type="Pfam" id="PF13420">
    <property type="entry name" value="Acetyltransf_4"/>
    <property type="match status" value="1"/>
</dbReference>
<gene>
    <name evidence="4" type="ordered locus">Oweho_2564</name>
</gene>
<dbReference type="RefSeq" id="WP_014202881.1">
    <property type="nucleotide sequence ID" value="NC_016599.1"/>
</dbReference>
<dbReference type="GO" id="GO:0016747">
    <property type="term" value="F:acyltransferase activity, transferring groups other than amino-acyl groups"/>
    <property type="evidence" value="ECO:0007669"/>
    <property type="project" value="InterPro"/>
</dbReference>
<dbReference type="PROSITE" id="PS51186">
    <property type="entry name" value="GNAT"/>
    <property type="match status" value="1"/>
</dbReference>
<dbReference type="PANTHER" id="PTHR43072:SF23">
    <property type="entry name" value="UPF0039 PROTEIN C11D3.02C"/>
    <property type="match status" value="1"/>
</dbReference>
<name>G8R8D9_OWEHD</name>
<sequence length="161" mass="18562">MLRPVNLNDAPAIAEIYNHYVRETIITFEEIEIDAAEIEKRIEIITAKYPWIVFEEDGEILGYAYAGEWRTRSAYRFVAESAVYLKHDLPPKGIGSLLYAELLQKLKAQGIHAVMGVLGLPNEPSIKLHEKFGFKKVAHFKEVGFKFEKWVDVGYWQLTFD</sequence>
<keyword evidence="2 4" id="KW-0012">Acyltransferase</keyword>
<dbReference type="InterPro" id="IPR016181">
    <property type="entry name" value="Acyl_CoA_acyltransferase"/>
</dbReference>
<proteinExistence type="predicted"/>
<keyword evidence="1 4" id="KW-0808">Transferase</keyword>
<feature type="domain" description="N-acetyltransferase" evidence="3">
    <location>
        <begin position="1"/>
        <end position="161"/>
    </location>
</feature>
<evidence type="ECO:0000313" key="4">
    <source>
        <dbReference type="EMBL" id="AEV33532.1"/>
    </source>
</evidence>
<evidence type="ECO:0000259" key="3">
    <source>
        <dbReference type="PROSITE" id="PS51186"/>
    </source>
</evidence>
<evidence type="ECO:0000256" key="2">
    <source>
        <dbReference type="ARBA" id="ARBA00023315"/>
    </source>
</evidence>
<dbReference type="Gene3D" id="3.40.630.30">
    <property type="match status" value="1"/>
</dbReference>
<dbReference type="CDD" id="cd04301">
    <property type="entry name" value="NAT_SF"/>
    <property type="match status" value="1"/>
</dbReference>
<dbReference type="STRING" id="926562.Oweho_2564"/>
<dbReference type="EMBL" id="CP003156">
    <property type="protein sequence ID" value="AEV33532.1"/>
    <property type="molecule type" value="Genomic_DNA"/>
</dbReference>
<organism evidence="4 5">
    <name type="scientific">Owenweeksia hongkongensis (strain DSM 17368 / CIP 108786 / JCM 12287 / NRRL B-23963 / UST20020801)</name>
    <dbReference type="NCBI Taxonomy" id="926562"/>
    <lineage>
        <taxon>Bacteria</taxon>
        <taxon>Pseudomonadati</taxon>
        <taxon>Bacteroidota</taxon>
        <taxon>Flavobacteriia</taxon>
        <taxon>Flavobacteriales</taxon>
        <taxon>Owenweeksiaceae</taxon>
        <taxon>Owenweeksia</taxon>
    </lineage>
</organism>
<evidence type="ECO:0000313" key="5">
    <source>
        <dbReference type="Proteomes" id="UP000005631"/>
    </source>
</evidence>
<dbReference type="InterPro" id="IPR000182">
    <property type="entry name" value="GNAT_dom"/>
</dbReference>
<dbReference type="PANTHER" id="PTHR43072">
    <property type="entry name" value="N-ACETYLTRANSFERASE"/>
    <property type="match status" value="1"/>
</dbReference>
<dbReference type="SUPFAM" id="SSF55729">
    <property type="entry name" value="Acyl-CoA N-acyltransferases (Nat)"/>
    <property type="match status" value="1"/>
</dbReference>
<dbReference type="OrthoDB" id="9799096at2"/>
<dbReference type="eggNOG" id="COG1247">
    <property type="taxonomic scope" value="Bacteria"/>
</dbReference>
<dbReference type="AlphaFoldDB" id="G8R8D9"/>
<protein>
    <submittedName>
        <fullName evidence="4">Sortase-like acyltransferase</fullName>
    </submittedName>
</protein>
<dbReference type="KEGG" id="oho:Oweho_2564"/>
<dbReference type="Proteomes" id="UP000005631">
    <property type="component" value="Chromosome"/>
</dbReference>
<dbReference type="HOGENOM" id="CLU_013985_4_2_10"/>
<reference evidence="4 5" key="1">
    <citation type="journal article" date="2012" name="Stand. Genomic Sci.">
        <title>Genome sequence of the orange-pigmented seawater bacterium Owenweeksia hongkongensis type strain (UST20020801(T)).</title>
        <authorList>
            <person name="Riedel T."/>
            <person name="Held B."/>
            <person name="Nolan M."/>
            <person name="Lucas S."/>
            <person name="Lapidus A."/>
            <person name="Tice H."/>
            <person name="Del Rio T.G."/>
            <person name="Cheng J.F."/>
            <person name="Han C."/>
            <person name="Tapia R."/>
            <person name="Goodwin L.A."/>
            <person name="Pitluck S."/>
            <person name="Liolios K."/>
            <person name="Mavromatis K."/>
            <person name="Pagani I."/>
            <person name="Ivanova N."/>
            <person name="Mikhailova N."/>
            <person name="Pati A."/>
            <person name="Chen A."/>
            <person name="Palaniappan K."/>
            <person name="Rohde M."/>
            <person name="Tindall B.J."/>
            <person name="Detter J.C."/>
            <person name="Goker M."/>
            <person name="Woyke T."/>
            <person name="Bristow J."/>
            <person name="Eisen J.A."/>
            <person name="Markowitz V."/>
            <person name="Hugenholtz P."/>
            <person name="Klenk H.P."/>
            <person name="Kyrpides N.C."/>
        </authorList>
    </citation>
    <scope>NUCLEOTIDE SEQUENCE</scope>
    <source>
        <strain evidence="5">DSM 17368 / JCM 12287 / NRRL B-23963</strain>
    </source>
</reference>